<sequence>MGLSCARLFRSFFLIIIVSNVETASAETGLLHWTRADRAIPWRQTSVNASKPWKLCALYPSLKDSYWLSVNYGMQKAAKLYGVDLKVLEANGYRQLATQQQQMTQCREWGADAILLGSSTDRFPELERYAGNVPVIELVNMIHDASVATRIGLPWFQMGYLPGRFLVQWSKGKTLNVLLFPGPEEAGGSQEMVAGFRQAIKGSAINIVDIAWGDNDIEVQRNLLQEMLERHPDANVVAGSAIAAEAAMGEGRNLTTPLTIVSFYLTHQVYRGLKRGHILMALSDQMAWQGELAITQSIKVLQGQPVPENISPPVLILTHNNADSARVRRSLSPPGFRPVYLYQYTSEAKK</sequence>
<dbReference type="CDD" id="cd06306">
    <property type="entry name" value="PBP1_TorT-like"/>
    <property type="match status" value="1"/>
</dbReference>
<dbReference type="PANTHER" id="PTHR46847:SF1">
    <property type="entry name" value="D-ALLOSE-BINDING PERIPLASMIC PROTEIN-RELATED"/>
    <property type="match status" value="1"/>
</dbReference>
<protein>
    <submittedName>
        <fullName evidence="5">TMAO reductase system periplasmic protein TorT</fullName>
    </submittedName>
</protein>
<dbReference type="EMBL" id="AAKRRA010000026">
    <property type="protein sequence ID" value="ECU9833219.1"/>
    <property type="molecule type" value="Genomic_DNA"/>
</dbReference>
<evidence type="ECO:0000256" key="2">
    <source>
        <dbReference type="ARBA" id="ARBA00007639"/>
    </source>
</evidence>
<accession>A0A607TBE2</accession>
<name>A0A607TBE2_SALER</name>
<evidence type="ECO:0000256" key="1">
    <source>
        <dbReference type="ARBA" id="ARBA00004196"/>
    </source>
</evidence>
<dbReference type="NCBIfam" id="TIGR02955">
    <property type="entry name" value="TMAO_TorT"/>
    <property type="match status" value="1"/>
</dbReference>
<evidence type="ECO:0000256" key="3">
    <source>
        <dbReference type="ARBA" id="ARBA00022729"/>
    </source>
</evidence>
<organism evidence="5">
    <name type="scientific">Salmonella enterica</name>
    <name type="common">Salmonella choleraesuis</name>
    <dbReference type="NCBI Taxonomy" id="28901"/>
    <lineage>
        <taxon>Bacteria</taxon>
        <taxon>Pseudomonadati</taxon>
        <taxon>Pseudomonadota</taxon>
        <taxon>Gammaproteobacteria</taxon>
        <taxon>Enterobacterales</taxon>
        <taxon>Enterobacteriaceae</taxon>
        <taxon>Salmonella</taxon>
    </lineage>
</organism>
<dbReference type="GO" id="GO:0030313">
    <property type="term" value="C:cell envelope"/>
    <property type="evidence" value="ECO:0007669"/>
    <property type="project" value="UniProtKB-SubCell"/>
</dbReference>
<dbReference type="PANTHER" id="PTHR46847">
    <property type="entry name" value="D-ALLOSE-BINDING PERIPLASMIC PROTEIN-RELATED"/>
    <property type="match status" value="1"/>
</dbReference>
<comment type="subcellular location">
    <subcellularLocation>
        <location evidence="1">Cell envelope</location>
    </subcellularLocation>
</comment>
<gene>
    <name evidence="5" type="primary">torT</name>
    <name evidence="5" type="ORF">CXS49_09900</name>
</gene>
<dbReference type="InterPro" id="IPR028082">
    <property type="entry name" value="Peripla_BP_I"/>
</dbReference>
<dbReference type="InterPro" id="IPR001761">
    <property type="entry name" value="Peripla_BP/Lac1_sug-bd_dom"/>
</dbReference>
<dbReference type="SUPFAM" id="SSF53822">
    <property type="entry name" value="Periplasmic binding protein-like I"/>
    <property type="match status" value="1"/>
</dbReference>
<reference evidence="5" key="1">
    <citation type="submission" date="2018-07" db="EMBL/GenBank/DDBJ databases">
        <authorList>
            <consortium name="PulseNet: The National Subtyping Network for Foodborne Disease Surveillance"/>
            <person name="Tarr C.L."/>
            <person name="Trees E."/>
            <person name="Katz L.S."/>
            <person name="Carleton-Romer H.A."/>
            <person name="Stroika S."/>
            <person name="Kucerova Z."/>
            <person name="Roache K.F."/>
            <person name="Sabol A.L."/>
            <person name="Besser J."/>
            <person name="Gerner-Smidt P."/>
        </authorList>
    </citation>
    <scope>NUCLEOTIDE SEQUENCE</scope>
    <source>
        <strain evidence="5">PNUSAS030031</strain>
    </source>
</reference>
<comment type="similarity">
    <text evidence="2">Belongs to the bacterial solute-binding protein 2 family.</text>
</comment>
<feature type="domain" description="Periplasmic binding protein/LacI sugar binding" evidence="4">
    <location>
        <begin position="53"/>
        <end position="333"/>
    </location>
</feature>
<proteinExistence type="inferred from homology"/>
<dbReference type="AlphaFoldDB" id="A0A607TBE2"/>
<dbReference type="Gene3D" id="3.40.50.2300">
    <property type="match status" value="2"/>
</dbReference>
<evidence type="ECO:0000313" key="5">
    <source>
        <dbReference type="EMBL" id="ECU9833219.1"/>
    </source>
</evidence>
<dbReference type="NCBIfam" id="NF008185">
    <property type="entry name" value="PRK10936.1"/>
    <property type="match status" value="1"/>
</dbReference>
<evidence type="ECO:0000259" key="4">
    <source>
        <dbReference type="Pfam" id="PF00532"/>
    </source>
</evidence>
<dbReference type="InterPro" id="IPR014301">
    <property type="entry name" value="TMAO_TorT"/>
</dbReference>
<dbReference type="Pfam" id="PF00532">
    <property type="entry name" value="Peripla_BP_1"/>
    <property type="match status" value="1"/>
</dbReference>
<keyword evidence="3" id="KW-0732">Signal</keyword>
<comment type="caution">
    <text evidence="5">The sequence shown here is derived from an EMBL/GenBank/DDBJ whole genome shotgun (WGS) entry which is preliminary data.</text>
</comment>